<feature type="compositionally biased region" description="Basic and acidic residues" evidence="1">
    <location>
        <begin position="37"/>
        <end position="47"/>
    </location>
</feature>
<dbReference type="AlphaFoldDB" id="K9Y2E1"/>
<feature type="region of interest" description="Disordered" evidence="1">
    <location>
        <begin position="37"/>
        <end position="56"/>
    </location>
</feature>
<dbReference type="HOGENOM" id="CLU_1601686_0_0_3"/>
<dbReference type="KEGG" id="scs:Sta7437_4723"/>
<keyword evidence="2" id="KW-1133">Transmembrane helix</keyword>
<evidence type="ECO:0000313" key="4">
    <source>
        <dbReference type="Proteomes" id="UP000010473"/>
    </source>
</evidence>
<dbReference type="EMBL" id="CP003654">
    <property type="protein sequence ID" value="AFZ38167.1"/>
    <property type="molecule type" value="Genomic_DNA"/>
</dbReference>
<dbReference type="Proteomes" id="UP000010473">
    <property type="component" value="Plasmid pSTA7437.01"/>
</dbReference>
<accession>K9Y2E1</accession>
<geneLocation type="plasmid" evidence="3 4">
    <name>pSTA7437.01</name>
</geneLocation>
<evidence type="ECO:0000256" key="1">
    <source>
        <dbReference type="SAM" id="MobiDB-lite"/>
    </source>
</evidence>
<gene>
    <name evidence="3" type="ordered locus">Sta7437_4723</name>
</gene>
<keyword evidence="3" id="KW-0614">Plasmid</keyword>
<dbReference type="PATRIC" id="fig|111780.3.peg.4885"/>
<organism evidence="3 4">
    <name type="scientific">Stanieria cyanosphaera (strain ATCC 29371 / PCC 7437)</name>
    <dbReference type="NCBI Taxonomy" id="111780"/>
    <lineage>
        <taxon>Bacteria</taxon>
        <taxon>Bacillati</taxon>
        <taxon>Cyanobacteriota</taxon>
        <taxon>Cyanophyceae</taxon>
        <taxon>Pleurocapsales</taxon>
        <taxon>Dermocarpellaceae</taxon>
        <taxon>Stanieria</taxon>
    </lineage>
</organism>
<feature type="transmembrane region" description="Helical" evidence="2">
    <location>
        <begin position="143"/>
        <end position="163"/>
    </location>
</feature>
<name>K9Y2E1_STAC7</name>
<proteinExistence type="predicted"/>
<keyword evidence="4" id="KW-1185">Reference proteome</keyword>
<evidence type="ECO:0000256" key="2">
    <source>
        <dbReference type="SAM" id="Phobius"/>
    </source>
</evidence>
<sequence length="166" mass="18502">MEIAYSMSVPSQNYFFKASIPASRELIEWDNQIKKEASRLDTRETSSSKKPNPSIAMSNIQIETDLAEILKEIKSDQKTMLEEMRSGQKEILKKVNALEVSLETVKGDIKAMDERLSGQIKALDTKVEQLDKRVGNQEFTNRGILIGLIVVILGGAAKFFGIVGNP</sequence>
<protein>
    <submittedName>
        <fullName evidence="3">Uncharacterized protein</fullName>
    </submittedName>
</protein>
<evidence type="ECO:0000313" key="3">
    <source>
        <dbReference type="EMBL" id="AFZ38167.1"/>
    </source>
</evidence>
<keyword evidence="2" id="KW-0472">Membrane</keyword>
<dbReference type="Gene3D" id="1.20.5.170">
    <property type="match status" value="1"/>
</dbReference>
<keyword evidence="2" id="KW-0812">Transmembrane</keyword>
<reference evidence="4" key="1">
    <citation type="journal article" date="2013" name="Proc. Natl. Acad. Sci. U.S.A.">
        <title>Improving the coverage of the cyanobacterial phylum using diversity-driven genome sequencing.</title>
        <authorList>
            <person name="Shih P.M."/>
            <person name="Wu D."/>
            <person name="Latifi A."/>
            <person name="Axen S.D."/>
            <person name="Fewer D.P."/>
            <person name="Talla E."/>
            <person name="Calteau A."/>
            <person name="Cai F."/>
            <person name="Tandeau de Marsac N."/>
            <person name="Rippka R."/>
            <person name="Herdman M."/>
            <person name="Sivonen K."/>
            <person name="Coursin T."/>
            <person name="Laurent T."/>
            <person name="Goodwin L."/>
            <person name="Nolan M."/>
            <person name="Davenport K.W."/>
            <person name="Han C.S."/>
            <person name="Rubin E.M."/>
            <person name="Eisen J.A."/>
            <person name="Woyke T."/>
            <person name="Gugger M."/>
            <person name="Kerfeld C.A."/>
        </authorList>
    </citation>
    <scope>NUCLEOTIDE SEQUENCE [LARGE SCALE GENOMIC DNA]</scope>
    <source>
        <strain evidence="4">ATCC 29371 / PCC 7437</strain>
        <plasmid evidence="4">Plasmid pSTA7437.01</plasmid>
    </source>
</reference>